<dbReference type="InterPro" id="IPR007396">
    <property type="entry name" value="TR_PAI2-type"/>
</dbReference>
<comment type="caution">
    <text evidence="1">The sequence shown here is derived from an EMBL/GenBank/DDBJ whole genome shotgun (WGS) entry which is preliminary data.</text>
</comment>
<proteinExistence type="predicted"/>
<organism evidence="1 2">
    <name type="scientific">Methylophilus flavus</name>
    <dbReference type="NCBI Taxonomy" id="640084"/>
    <lineage>
        <taxon>Bacteria</taxon>
        <taxon>Pseudomonadati</taxon>
        <taxon>Pseudomonadota</taxon>
        <taxon>Betaproteobacteria</taxon>
        <taxon>Nitrosomonadales</taxon>
        <taxon>Methylophilaceae</taxon>
        <taxon>Methylophilus</taxon>
    </lineage>
</organism>
<dbReference type="SUPFAM" id="SSF50475">
    <property type="entry name" value="FMN-binding split barrel"/>
    <property type="match status" value="1"/>
</dbReference>
<name>A0ABW3PH58_9PROT</name>
<protein>
    <submittedName>
        <fullName evidence="1">FMN-binding negative transcriptional regulator</fullName>
    </submittedName>
</protein>
<dbReference type="EMBL" id="JBHTLN010000001">
    <property type="protein sequence ID" value="MFD1121695.1"/>
    <property type="molecule type" value="Genomic_DNA"/>
</dbReference>
<evidence type="ECO:0000313" key="2">
    <source>
        <dbReference type="Proteomes" id="UP001597206"/>
    </source>
</evidence>
<gene>
    <name evidence="1" type="ORF">ACFQ2T_04205</name>
</gene>
<dbReference type="PANTHER" id="PTHR35802:SF1">
    <property type="entry name" value="PROTEASE SYNTHASE AND SPORULATION PROTEIN PAI 2"/>
    <property type="match status" value="1"/>
</dbReference>
<dbReference type="PIRSF" id="PIRSF010372">
    <property type="entry name" value="PaiB"/>
    <property type="match status" value="1"/>
</dbReference>
<dbReference type="Pfam" id="PF04299">
    <property type="entry name" value="FMN_bind_2"/>
    <property type="match status" value="1"/>
</dbReference>
<evidence type="ECO:0000313" key="1">
    <source>
        <dbReference type="EMBL" id="MFD1121695.1"/>
    </source>
</evidence>
<reference evidence="2" key="1">
    <citation type="journal article" date="2019" name="Int. J. Syst. Evol. Microbiol.">
        <title>The Global Catalogue of Microorganisms (GCM) 10K type strain sequencing project: providing services to taxonomists for standard genome sequencing and annotation.</title>
        <authorList>
            <consortium name="The Broad Institute Genomics Platform"/>
            <consortium name="The Broad Institute Genome Sequencing Center for Infectious Disease"/>
            <person name="Wu L."/>
            <person name="Ma J."/>
        </authorList>
    </citation>
    <scope>NUCLEOTIDE SEQUENCE [LARGE SCALE GENOMIC DNA]</scope>
    <source>
        <strain evidence="2">CCUG 58411</strain>
    </source>
</reference>
<accession>A0ABW3PH58</accession>
<dbReference type="InterPro" id="IPR012349">
    <property type="entry name" value="Split_barrel_FMN-bd"/>
</dbReference>
<dbReference type="Proteomes" id="UP001597206">
    <property type="component" value="Unassembled WGS sequence"/>
</dbReference>
<dbReference type="Gene3D" id="2.30.110.10">
    <property type="entry name" value="Electron Transport, Fmn-binding Protein, Chain A"/>
    <property type="match status" value="1"/>
</dbReference>
<keyword evidence="2" id="KW-1185">Reference proteome</keyword>
<sequence>MYIPKNFSETDHATLHAAIRAYPLATLVSHVSGSDLDANHLPLHFTRQEYGSGILSGHIARANPLGRAINGGEEVLAIFHGPNAYIAPSWYASKARTGMVVPTWNYVVVHASGKLKVMDDAEWLRAHLEMLTAEHEAGLEKPWQMADAPPSFIDQLIQAVVGIEIEITHLSGKYKVSQNQPVENQLGVIQGLRESGREQDQEMASVIARINHL</sequence>
<dbReference type="PANTHER" id="PTHR35802">
    <property type="entry name" value="PROTEASE SYNTHASE AND SPORULATION PROTEIN PAI 2"/>
    <property type="match status" value="1"/>
</dbReference>
<dbReference type="RefSeq" id="WP_379030931.1">
    <property type="nucleotide sequence ID" value="NZ_JBHTLN010000001.1"/>
</dbReference>